<accession>A0A1R2B9Q2</accession>
<evidence type="ECO:0000313" key="2">
    <source>
        <dbReference type="EMBL" id="OMJ73320.1"/>
    </source>
</evidence>
<organism evidence="2 3">
    <name type="scientific">Stentor coeruleus</name>
    <dbReference type="NCBI Taxonomy" id="5963"/>
    <lineage>
        <taxon>Eukaryota</taxon>
        <taxon>Sar</taxon>
        <taxon>Alveolata</taxon>
        <taxon>Ciliophora</taxon>
        <taxon>Postciliodesmatophora</taxon>
        <taxon>Heterotrichea</taxon>
        <taxon>Heterotrichida</taxon>
        <taxon>Stentoridae</taxon>
        <taxon>Stentor</taxon>
    </lineage>
</organism>
<keyword evidence="3" id="KW-1185">Reference proteome</keyword>
<dbReference type="AlphaFoldDB" id="A0A1R2B9Q2"/>
<name>A0A1R2B9Q2_9CILI</name>
<evidence type="ECO:0000313" key="3">
    <source>
        <dbReference type="Proteomes" id="UP000187209"/>
    </source>
</evidence>
<comment type="caution">
    <text evidence="2">The sequence shown here is derived from an EMBL/GenBank/DDBJ whole genome shotgun (WGS) entry which is preliminary data.</text>
</comment>
<feature type="region of interest" description="Disordered" evidence="1">
    <location>
        <begin position="80"/>
        <end position="102"/>
    </location>
</feature>
<gene>
    <name evidence="2" type="ORF">SteCoe_28004</name>
</gene>
<protein>
    <submittedName>
        <fullName evidence="2">Uncharacterized protein</fullName>
    </submittedName>
</protein>
<reference evidence="2 3" key="1">
    <citation type="submission" date="2016-11" db="EMBL/GenBank/DDBJ databases">
        <title>The macronuclear genome of Stentor coeruleus: a giant cell with tiny introns.</title>
        <authorList>
            <person name="Slabodnick M."/>
            <person name="Ruby J.G."/>
            <person name="Reiff S.B."/>
            <person name="Swart E.C."/>
            <person name="Gosai S."/>
            <person name="Prabakaran S."/>
            <person name="Witkowska E."/>
            <person name="Larue G.E."/>
            <person name="Fisher S."/>
            <person name="Freeman R.M."/>
            <person name="Gunawardena J."/>
            <person name="Chu W."/>
            <person name="Stover N.A."/>
            <person name="Gregory B.D."/>
            <person name="Nowacki M."/>
            <person name="Derisi J."/>
            <person name="Roy S.W."/>
            <person name="Marshall W.F."/>
            <person name="Sood P."/>
        </authorList>
    </citation>
    <scope>NUCLEOTIDE SEQUENCE [LARGE SCALE GENOMIC DNA]</scope>
    <source>
        <strain evidence="2">WM001</strain>
    </source>
</reference>
<proteinExistence type="predicted"/>
<evidence type="ECO:0000256" key="1">
    <source>
        <dbReference type="SAM" id="MobiDB-lite"/>
    </source>
</evidence>
<sequence>MEKSISSYDQLENLRFSTYEILELLESMQSSLPTQLKNKVSMLKTRISTVSDKWNQYCEELIEEADSQKTQTEQLAEQEKIERNKHRARSQAQQKKLKEKEKAIKDREQEFERSMKQIKELCQKNVEQLEVSIKEKKKKKQIREKERLTQLKDVEAEMSTVLETPLDISKEISKVYYLGNELSAIECKPGDYSNSVNISDMGHLMDDINQNVLTD</sequence>
<dbReference type="EMBL" id="MPUH01000830">
    <property type="protein sequence ID" value="OMJ73320.1"/>
    <property type="molecule type" value="Genomic_DNA"/>
</dbReference>
<dbReference type="Proteomes" id="UP000187209">
    <property type="component" value="Unassembled WGS sequence"/>
</dbReference>